<proteinExistence type="predicted"/>
<accession>A0A0M2V340</accession>
<gene>
    <name evidence="1" type="ORF">BROFUL_00176</name>
</gene>
<comment type="caution">
    <text evidence="1">The sequence shown here is derived from an EMBL/GenBank/DDBJ whole genome shotgun (WGS) entry which is preliminary data.</text>
</comment>
<name>A0A0M2V340_9BACT</name>
<dbReference type="EMBL" id="LAQJ01000018">
    <property type="protein sequence ID" value="KKO21094.1"/>
    <property type="molecule type" value="Genomic_DNA"/>
</dbReference>
<reference evidence="1 2" key="1">
    <citation type="journal article" date="2013" name="BMC Microbiol.">
        <title>Identification of the type II cytochrome c maturation pathway in anammox bacteria by comparative genomics.</title>
        <authorList>
            <person name="Ferousi C."/>
            <person name="Speth D.R."/>
            <person name="Reimann J."/>
            <person name="Op den Camp H.J."/>
            <person name="Allen J.W."/>
            <person name="Keltjens J.T."/>
            <person name="Jetten M.S."/>
        </authorList>
    </citation>
    <scope>NUCLEOTIDE SEQUENCE [LARGE SCALE GENOMIC DNA]</scope>
    <source>
        <strain evidence="1">RU1</strain>
    </source>
</reference>
<organism evidence="1 2">
    <name type="scientific">Candidatus Brocadia fulgida</name>
    <dbReference type="NCBI Taxonomy" id="380242"/>
    <lineage>
        <taxon>Bacteria</taxon>
        <taxon>Pseudomonadati</taxon>
        <taxon>Planctomycetota</taxon>
        <taxon>Candidatus Brocadiia</taxon>
        <taxon>Candidatus Brocadiales</taxon>
        <taxon>Candidatus Brocadiaceae</taxon>
        <taxon>Candidatus Brocadia</taxon>
    </lineage>
</organism>
<sequence>MQESFKMAFNFRSLISRNKHYNSLLELSDILSNHFDKKRFIFQISALKFATLALKATFDRLACQRLC</sequence>
<protein>
    <submittedName>
        <fullName evidence="1">Uncharacterized protein</fullName>
    </submittedName>
</protein>
<keyword evidence="2" id="KW-1185">Reference proteome</keyword>
<evidence type="ECO:0000313" key="2">
    <source>
        <dbReference type="Proteomes" id="UP000034954"/>
    </source>
</evidence>
<dbReference type="Proteomes" id="UP000034954">
    <property type="component" value="Unassembled WGS sequence"/>
</dbReference>
<evidence type="ECO:0000313" key="1">
    <source>
        <dbReference type="EMBL" id="KKO21094.1"/>
    </source>
</evidence>
<dbReference type="AlphaFoldDB" id="A0A0M2V340"/>